<evidence type="ECO:0000313" key="3">
    <source>
        <dbReference type="Proteomes" id="UP000198571"/>
    </source>
</evidence>
<dbReference type="SMART" id="SM00860">
    <property type="entry name" value="SMI1_KNR4"/>
    <property type="match status" value="1"/>
</dbReference>
<dbReference type="OrthoDB" id="8657476at2"/>
<name>A0A1H9UFC8_9BACI</name>
<dbReference type="InterPro" id="IPR018958">
    <property type="entry name" value="Knr4/Smi1-like_dom"/>
</dbReference>
<reference evidence="3" key="1">
    <citation type="submission" date="2016-10" db="EMBL/GenBank/DDBJ databases">
        <authorList>
            <person name="Varghese N."/>
            <person name="Submissions S."/>
        </authorList>
    </citation>
    <scope>NUCLEOTIDE SEQUENCE [LARGE SCALE GENOMIC DNA]</scope>
    <source>
        <strain evidence="3">S9</strain>
    </source>
</reference>
<organism evidence="2 3">
    <name type="scientific">Salipaludibacillus aurantiacus</name>
    <dbReference type="NCBI Taxonomy" id="1601833"/>
    <lineage>
        <taxon>Bacteria</taxon>
        <taxon>Bacillati</taxon>
        <taxon>Bacillota</taxon>
        <taxon>Bacilli</taxon>
        <taxon>Bacillales</taxon>
        <taxon>Bacillaceae</taxon>
    </lineage>
</organism>
<dbReference type="Gene3D" id="3.40.1580.10">
    <property type="entry name" value="SMI1/KNR4-like"/>
    <property type="match status" value="1"/>
</dbReference>
<feature type="domain" description="Knr4/Smi1-like" evidence="1">
    <location>
        <begin position="15"/>
        <end position="120"/>
    </location>
</feature>
<dbReference type="RefSeq" id="WP_093051587.1">
    <property type="nucleotide sequence ID" value="NZ_FOGT01000007.1"/>
</dbReference>
<sequence length="143" mass="16920">MESIEEVVWKFAKGSVSIKEIEEAEKKLNVIFPDQLKRLYQTRNGGGPRPNHMETLFGREVRLRYFLPIGETYKDNLVEVNKKMKKLLPDNYLAVANDDFGNYFCMDLKMSGSFRLFFWDHESKELDMVKITYTKRLKQIVQN</sequence>
<evidence type="ECO:0000259" key="1">
    <source>
        <dbReference type="SMART" id="SM00860"/>
    </source>
</evidence>
<accession>A0A1H9UFC8</accession>
<dbReference type="SUPFAM" id="SSF160631">
    <property type="entry name" value="SMI1/KNR4-like"/>
    <property type="match status" value="1"/>
</dbReference>
<dbReference type="InterPro" id="IPR037883">
    <property type="entry name" value="Knr4/Smi1-like_sf"/>
</dbReference>
<proteinExistence type="predicted"/>
<dbReference type="Pfam" id="PF09346">
    <property type="entry name" value="SMI1_KNR4"/>
    <property type="match status" value="1"/>
</dbReference>
<evidence type="ECO:0000313" key="2">
    <source>
        <dbReference type="EMBL" id="SES08072.1"/>
    </source>
</evidence>
<dbReference type="Proteomes" id="UP000198571">
    <property type="component" value="Unassembled WGS sequence"/>
</dbReference>
<dbReference type="AlphaFoldDB" id="A0A1H9UFC8"/>
<protein>
    <submittedName>
        <fullName evidence="2">SMI1-KNR4 cell-wall</fullName>
    </submittedName>
</protein>
<gene>
    <name evidence="2" type="ORF">SAMN05518684_107177</name>
</gene>
<dbReference type="EMBL" id="FOGT01000007">
    <property type="protein sequence ID" value="SES08072.1"/>
    <property type="molecule type" value="Genomic_DNA"/>
</dbReference>
<keyword evidence="3" id="KW-1185">Reference proteome</keyword>
<dbReference type="STRING" id="1601833.SAMN05518684_107177"/>